<dbReference type="InterPro" id="IPR008922">
    <property type="entry name" value="Di-copper_centre_dom_sf"/>
</dbReference>
<keyword evidence="2" id="KW-0186">Copper</keyword>
<reference evidence="5" key="1">
    <citation type="journal article" date="2013" name="Nat. Biotechnol.">
        <title>Accelerating the design of biomimetic materials by integrating RNA-seq with proteomics and materials science.</title>
        <authorList>
            <person name="Guerette P.A."/>
            <person name="Hoon S."/>
            <person name="Seow Y."/>
            <person name="Raida M."/>
            <person name="Masic A."/>
            <person name="Wong F.T."/>
            <person name="Ho V.H."/>
            <person name="Kong K.W."/>
            <person name="Demirel M.C."/>
            <person name="Pena-Francesch A."/>
            <person name="Amini S."/>
            <person name="Tay G.Z."/>
            <person name="Ding D."/>
            <person name="Miserez A."/>
        </authorList>
    </citation>
    <scope>NUCLEOTIDE SEQUENCE</scope>
    <source>
        <tissue evidence="5">Foot</tissue>
    </source>
</reference>
<dbReference type="Gene3D" id="1.10.1280.10">
    <property type="entry name" value="Di-copper center containing domain from catechol oxidase"/>
    <property type="match status" value="1"/>
</dbReference>
<sequence>MLKILVCLVALNSFCGVKCLISQIDMPPYLKDCIKLKTSKHDPTQSPSEDVCNTCVTRYVWIKGPNLKKCSHQQDNTTMADISRFFGKVICDHYNYRQKRQARTHMRQEIRMMSPQRRKNLRAAWKKAYDDGYFGWLARFHNDQIRDSAHAGPAFPGYHRFFLLMLESVLKHYDKDITMPYWDSTKEANMENPANSVLWTDDYLGEMNGVVNSGMCGGFRDLRGNPIMRNGGNAGSLFTSYDTRFVINIPNIERLTEPSPYVTLESAHDNVHNWVGGTMAPIELAPWDCIFWMHHAYVDYLWEVWRYNHNYDMKYPYKAGLPGHGPNTPMKNMPYMRFLGRVPTNKDGYSARLAKLAYYQLSPTCSAQNTYCGSPDLQCKIGRYASECVSVDVRFRRETQPFRQANNRGGNVNFKVNRAGRKKRRADHQGYYEDYEFSVPADQIDNIHIPIEREPCMGRPIQNNFIADCSSDAKQWVYLPVKVVHLRPQEVVFKASGHDYGQPSRYDMYDEHNYAKLNQYVKPGNPAVYEDCMEDESGAFKVRLKSSGLSYFGSYTDYVFVDNRLPVSSHIGYIAVQKPTPYKPTDVLITASDACGRLCKATCRKQVGNHVYYEPCKGTIRVTPDMPLMYGNDFGEAVLSIWEFNGKFTPTESEHNIYLEFYCDYSNKWIWDECPHSKQG</sequence>
<keyword evidence="1" id="KW-0479">Metal-binding</keyword>
<feature type="signal peptide" evidence="3">
    <location>
        <begin position="1"/>
        <end position="19"/>
    </location>
</feature>
<dbReference type="PANTHER" id="PTHR11474">
    <property type="entry name" value="TYROSINASE FAMILY MEMBER"/>
    <property type="match status" value="1"/>
</dbReference>
<keyword evidence="3" id="KW-0732">Signal</keyword>
<evidence type="ECO:0000256" key="2">
    <source>
        <dbReference type="ARBA" id="ARBA00023008"/>
    </source>
</evidence>
<feature type="chain" id="PRO_5004667006" evidence="3">
    <location>
        <begin position="20"/>
        <end position="680"/>
    </location>
</feature>
<dbReference type="Pfam" id="PF00264">
    <property type="entry name" value="Tyrosinase"/>
    <property type="match status" value="1"/>
</dbReference>
<accession>U5Y6Q1</accession>
<dbReference type="GO" id="GO:0016491">
    <property type="term" value="F:oxidoreductase activity"/>
    <property type="evidence" value="ECO:0007669"/>
    <property type="project" value="InterPro"/>
</dbReference>
<evidence type="ECO:0000256" key="3">
    <source>
        <dbReference type="SAM" id="SignalP"/>
    </source>
</evidence>
<evidence type="ECO:0000313" key="5">
    <source>
        <dbReference type="EMBL" id="AGZ84287.1"/>
    </source>
</evidence>
<evidence type="ECO:0000256" key="1">
    <source>
        <dbReference type="ARBA" id="ARBA00022723"/>
    </source>
</evidence>
<dbReference type="PANTHER" id="PTHR11474:SF126">
    <property type="entry name" value="TYROSINASE-LIKE PROTEIN TYR-1-RELATED"/>
    <property type="match status" value="1"/>
</dbReference>
<evidence type="ECO:0000259" key="4">
    <source>
        <dbReference type="Pfam" id="PF00264"/>
    </source>
</evidence>
<dbReference type="GO" id="GO:0046872">
    <property type="term" value="F:metal ion binding"/>
    <property type="evidence" value="ECO:0007669"/>
    <property type="project" value="UniProtKB-KW"/>
</dbReference>
<dbReference type="InterPro" id="IPR002227">
    <property type="entry name" value="Tyrosinase_Cu-bd"/>
</dbReference>
<dbReference type="EMBL" id="KF318703">
    <property type="protein sequence ID" value="AGZ84287.1"/>
    <property type="molecule type" value="mRNA"/>
</dbReference>
<dbReference type="PRINTS" id="PR00092">
    <property type="entry name" value="TYROSINASE"/>
</dbReference>
<dbReference type="SUPFAM" id="SSF48056">
    <property type="entry name" value="Di-copper centre-containing domain"/>
    <property type="match status" value="1"/>
</dbReference>
<organism evidence="5">
    <name type="scientific">Perna viridis</name>
    <name type="common">Asian green mussel</name>
    <name type="synonym">Mytilus viridis</name>
    <dbReference type="NCBI Taxonomy" id="73031"/>
    <lineage>
        <taxon>Eukaryota</taxon>
        <taxon>Metazoa</taxon>
        <taxon>Spiralia</taxon>
        <taxon>Lophotrochozoa</taxon>
        <taxon>Mollusca</taxon>
        <taxon>Bivalvia</taxon>
        <taxon>Autobranchia</taxon>
        <taxon>Pteriomorphia</taxon>
        <taxon>Mytilida</taxon>
        <taxon>Mytiloidea</taxon>
        <taxon>Mytilidae</taxon>
        <taxon>Mytilinae</taxon>
        <taxon>Perna</taxon>
    </lineage>
</organism>
<feature type="domain" description="Tyrosinase copper-binding" evidence="4">
    <location>
        <begin position="137"/>
        <end position="306"/>
    </location>
</feature>
<protein>
    <submittedName>
        <fullName evidence="5">Tyrosinase 5</fullName>
    </submittedName>
</protein>
<dbReference type="AlphaFoldDB" id="U5Y6Q1"/>
<dbReference type="InterPro" id="IPR050316">
    <property type="entry name" value="Tyrosinase/Hemocyanin"/>
</dbReference>
<name>U5Y6Q1_PERVI</name>
<proteinExistence type="evidence at transcript level"/>